<protein>
    <submittedName>
        <fullName evidence="1">Unnamed protein product</fullName>
    </submittedName>
</protein>
<organism evidence="1 2">
    <name type="scientific">Candida boidinii</name>
    <name type="common">Yeast</name>
    <dbReference type="NCBI Taxonomy" id="5477"/>
    <lineage>
        <taxon>Eukaryota</taxon>
        <taxon>Fungi</taxon>
        <taxon>Dikarya</taxon>
        <taxon>Ascomycota</taxon>
        <taxon>Saccharomycotina</taxon>
        <taxon>Pichiomycetes</taxon>
        <taxon>Pichiales</taxon>
        <taxon>Pichiaceae</taxon>
        <taxon>Ogataea</taxon>
        <taxon>Ogataea/Candida clade</taxon>
    </lineage>
</organism>
<evidence type="ECO:0000313" key="1">
    <source>
        <dbReference type="EMBL" id="GME80287.1"/>
    </source>
</evidence>
<evidence type="ECO:0000313" key="2">
    <source>
        <dbReference type="Proteomes" id="UP001165120"/>
    </source>
</evidence>
<dbReference type="EMBL" id="BSXN01003963">
    <property type="protein sequence ID" value="GME80287.1"/>
    <property type="molecule type" value="Genomic_DNA"/>
</dbReference>
<name>A0A9W6WDF8_CANBO</name>
<keyword evidence="2" id="KW-1185">Reference proteome</keyword>
<reference evidence="1" key="1">
    <citation type="submission" date="2023-04" db="EMBL/GenBank/DDBJ databases">
        <title>Candida boidinii NBRC 10035.</title>
        <authorList>
            <person name="Ichikawa N."/>
            <person name="Sato H."/>
            <person name="Tonouchi N."/>
        </authorList>
    </citation>
    <scope>NUCLEOTIDE SEQUENCE</scope>
    <source>
        <strain evidence="1">NBRC 10035</strain>
    </source>
</reference>
<accession>A0A9W6WDF8</accession>
<comment type="caution">
    <text evidence="1">The sequence shown here is derived from an EMBL/GenBank/DDBJ whole genome shotgun (WGS) entry which is preliminary data.</text>
</comment>
<proteinExistence type="predicted"/>
<dbReference type="Proteomes" id="UP001165120">
    <property type="component" value="Unassembled WGS sequence"/>
</dbReference>
<sequence length="175" mass="19529">MNPNESTQTSTPNRVVYRVSMWITGAMGVRSRMCFIYYTQNRTPHLSSGYLLNGWLQHNAGMENGLPVPYGYGRLPRSNGGFLESRGAMARAFCSFQTAPSAPKAILERYARLAVTDKGQDNVTVFRGDASLCTFFCSTFISPVTTAETRQNDCLLFHRDNDKPHKGTLSTLRSE</sequence>
<gene>
    <name evidence="1" type="ORF">Cboi02_000636200</name>
</gene>
<dbReference type="AlphaFoldDB" id="A0A9W6WDF8"/>